<gene>
    <name evidence="2" type="ORF">E2C01_065776</name>
</gene>
<name>A0A5B7HS35_PORTR</name>
<dbReference type="AlphaFoldDB" id="A0A5B7HS35"/>
<proteinExistence type="predicted"/>
<comment type="caution">
    <text evidence="2">The sequence shown here is derived from an EMBL/GenBank/DDBJ whole genome shotgun (WGS) entry which is preliminary data.</text>
</comment>
<accession>A0A5B7HS35</accession>
<evidence type="ECO:0000313" key="3">
    <source>
        <dbReference type="Proteomes" id="UP000324222"/>
    </source>
</evidence>
<feature type="region of interest" description="Disordered" evidence="1">
    <location>
        <begin position="20"/>
        <end position="123"/>
    </location>
</feature>
<keyword evidence="3" id="KW-1185">Reference proteome</keyword>
<dbReference type="Proteomes" id="UP000324222">
    <property type="component" value="Unassembled WGS sequence"/>
</dbReference>
<reference evidence="2 3" key="1">
    <citation type="submission" date="2019-05" db="EMBL/GenBank/DDBJ databases">
        <title>Another draft genome of Portunus trituberculatus and its Hox gene families provides insights of decapod evolution.</title>
        <authorList>
            <person name="Jeong J.-H."/>
            <person name="Song I."/>
            <person name="Kim S."/>
            <person name="Choi T."/>
            <person name="Kim D."/>
            <person name="Ryu S."/>
            <person name="Kim W."/>
        </authorList>
    </citation>
    <scope>NUCLEOTIDE SEQUENCE [LARGE SCALE GENOMIC DNA]</scope>
    <source>
        <tissue evidence="2">Muscle</tissue>
    </source>
</reference>
<evidence type="ECO:0000313" key="2">
    <source>
        <dbReference type="EMBL" id="MPC71498.1"/>
    </source>
</evidence>
<sequence length="184" mass="19881">MNLAALHKNPQAWKRIWRVATSEDGASPENRGREDGEVVKGETATWEEPIHTARDSQTLTRTRRSKLPKPENPPSEHPTQAGKHPRIGSVPRTSPQIGRLSEVDLEPTTKQGLANTDDLEPPATKLGRKQTANASLDTTAELASAGAHLALTVLGMQDVPAKTSRGTLVEPWLAETVGPLPENS</sequence>
<feature type="compositionally biased region" description="Basic and acidic residues" evidence="1">
    <location>
        <begin position="30"/>
        <end position="40"/>
    </location>
</feature>
<protein>
    <submittedName>
        <fullName evidence="2">Uncharacterized protein</fullName>
    </submittedName>
</protein>
<dbReference type="EMBL" id="VSRR010032990">
    <property type="protein sequence ID" value="MPC71498.1"/>
    <property type="molecule type" value="Genomic_DNA"/>
</dbReference>
<organism evidence="2 3">
    <name type="scientific">Portunus trituberculatus</name>
    <name type="common">Swimming crab</name>
    <name type="synonym">Neptunus trituberculatus</name>
    <dbReference type="NCBI Taxonomy" id="210409"/>
    <lineage>
        <taxon>Eukaryota</taxon>
        <taxon>Metazoa</taxon>
        <taxon>Ecdysozoa</taxon>
        <taxon>Arthropoda</taxon>
        <taxon>Crustacea</taxon>
        <taxon>Multicrustacea</taxon>
        <taxon>Malacostraca</taxon>
        <taxon>Eumalacostraca</taxon>
        <taxon>Eucarida</taxon>
        <taxon>Decapoda</taxon>
        <taxon>Pleocyemata</taxon>
        <taxon>Brachyura</taxon>
        <taxon>Eubrachyura</taxon>
        <taxon>Portunoidea</taxon>
        <taxon>Portunidae</taxon>
        <taxon>Portuninae</taxon>
        <taxon>Portunus</taxon>
    </lineage>
</organism>
<evidence type="ECO:0000256" key="1">
    <source>
        <dbReference type="SAM" id="MobiDB-lite"/>
    </source>
</evidence>